<dbReference type="GO" id="GO:0003700">
    <property type="term" value="F:DNA-binding transcription factor activity"/>
    <property type="evidence" value="ECO:0007669"/>
    <property type="project" value="TreeGrafter"/>
</dbReference>
<comment type="caution">
    <text evidence="1">The sequence shown here is derived from an EMBL/GenBank/DDBJ whole genome shotgun (WGS) entry which is preliminary data.</text>
</comment>
<dbReference type="InterPro" id="IPR036390">
    <property type="entry name" value="WH_DNA-bd_sf"/>
</dbReference>
<dbReference type="RefSeq" id="WP_183987095.1">
    <property type="nucleotide sequence ID" value="NZ_JACHHG010000006.1"/>
</dbReference>
<dbReference type="InterPro" id="IPR000944">
    <property type="entry name" value="Tscrpt_reg_Rrf2"/>
</dbReference>
<dbReference type="PANTHER" id="PTHR33221:SF15">
    <property type="entry name" value="HTH-TYPE TRANSCRIPTIONAL REGULATOR YWGB-RELATED"/>
    <property type="match status" value="1"/>
</dbReference>
<dbReference type="PANTHER" id="PTHR33221">
    <property type="entry name" value="WINGED HELIX-TURN-HELIX TRANSCRIPTIONAL REGULATOR, RRF2 FAMILY"/>
    <property type="match status" value="1"/>
</dbReference>
<name>A0A841I0D0_9DEIO</name>
<dbReference type="NCBIfam" id="TIGR00738">
    <property type="entry name" value="rrf2_super"/>
    <property type="match status" value="1"/>
</dbReference>
<dbReference type="PROSITE" id="PS51197">
    <property type="entry name" value="HTH_RRF2_2"/>
    <property type="match status" value="1"/>
</dbReference>
<organism evidence="1 2">
    <name type="scientific">Deinobacterium chartae</name>
    <dbReference type="NCBI Taxonomy" id="521158"/>
    <lineage>
        <taxon>Bacteria</taxon>
        <taxon>Thermotogati</taxon>
        <taxon>Deinococcota</taxon>
        <taxon>Deinococci</taxon>
        <taxon>Deinococcales</taxon>
        <taxon>Deinococcaceae</taxon>
        <taxon>Deinobacterium</taxon>
    </lineage>
</organism>
<evidence type="ECO:0000313" key="1">
    <source>
        <dbReference type="EMBL" id="MBB6098566.1"/>
    </source>
</evidence>
<dbReference type="GO" id="GO:0005829">
    <property type="term" value="C:cytosol"/>
    <property type="evidence" value="ECO:0007669"/>
    <property type="project" value="TreeGrafter"/>
</dbReference>
<dbReference type="EMBL" id="JACHHG010000006">
    <property type="protein sequence ID" value="MBB6098566.1"/>
    <property type="molecule type" value="Genomic_DNA"/>
</dbReference>
<evidence type="ECO:0000313" key="2">
    <source>
        <dbReference type="Proteomes" id="UP000569951"/>
    </source>
</evidence>
<proteinExistence type="predicted"/>
<dbReference type="SUPFAM" id="SSF46785">
    <property type="entry name" value="Winged helix' DNA-binding domain"/>
    <property type="match status" value="1"/>
</dbReference>
<gene>
    <name evidence="1" type="ORF">HNR42_002000</name>
</gene>
<dbReference type="Gene3D" id="1.10.10.10">
    <property type="entry name" value="Winged helix-like DNA-binding domain superfamily/Winged helix DNA-binding domain"/>
    <property type="match status" value="1"/>
</dbReference>
<dbReference type="Pfam" id="PF02082">
    <property type="entry name" value="Rrf2"/>
    <property type="match status" value="1"/>
</dbReference>
<reference evidence="1 2" key="1">
    <citation type="submission" date="2020-08" db="EMBL/GenBank/DDBJ databases">
        <title>Genomic Encyclopedia of Type Strains, Phase IV (KMG-IV): sequencing the most valuable type-strain genomes for metagenomic binning, comparative biology and taxonomic classification.</title>
        <authorList>
            <person name="Goeker M."/>
        </authorList>
    </citation>
    <scope>NUCLEOTIDE SEQUENCE [LARGE SCALE GENOMIC DNA]</scope>
    <source>
        <strain evidence="1 2">DSM 21458</strain>
    </source>
</reference>
<protein>
    <submittedName>
        <fullName evidence="1">Rrf2 family protein</fullName>
    </submittedName>
</protein>
<accession>A0A841I0D0</accession>
<dbReference type="AlphaFoldDB" id="A0A841I0D0"/>
<sequence length="169" mass="18781">MQLGVGVEYALHSMNYLASLPPGVALSLRDLATFQGITETYLAKIFAKLAKAGLVLSTPGVKGGYRLARDPADITFWDVVSAVEGGQYLFRCRNVRAECILLQGGAHPEWRSTGVCTIHAVMMEAEERMRDHLRSKNLVWLRDHLARTLPEAQKQAARAWFVEALSRRG</sequence>
<dbReference type="InterPro" id="IPR036388">
    <property type="entry name" value="WH-like_DNA-bd_sf"/>
</dbReference>
<dbReference type="PROSITE" id="PS01332">
    <property type="entry name" value="HTH_RRF2_1"/>
    <property type="match status" value="1"/>
</dbReference>
<keyword evidence="2" id="KW-1185">Reference proteome</keyword>
<dbReference type="InterPro" id="IPR030489">
    <property type="entry name" value="TR_Rrf2-type_CS"/>
</dbReference>
<dbReference type="Proteomes" id="UP000569951">
    <property type="component" value="Unassembled WGS sequence"/>
</dbReference>